<proteinExistence type="predicted"/>
<evidence type="ECO:0000256" key="1">
    <source>
        <dbReference type="SAM" id="MobiDB-lite"/>
    </source>
</evidence>
<reference evidence="2 3" key="1">
    <citation type="journal article" date="2015" name="Genome Announc.">
        <title>Draft Genome Sequence of Brevibacillus brevis DZQ7, a Plant Growth-Promoting Rhizobacterium with Broad-Spectrum Antimicrobial Activity.</title>
        <authorList>
            <person name="Hou Q."/>
            <person name="Wang C."/>
            <person name="Hou X."/>
            <person name="Xia Z."/>
            <person name="Ye J."/>
            <person name="Liu K."/>
            <person name="Liu H."/>
            <person name="Wang J."/>
            <person name="Guo H."/>
            <person name="Yu X."/>
            <person name="Yang Y."/>
            <person name="Du B."/>
            <person name="Ding Y."/>
        </authorList>
    </citation>
    <scope>NUCLEOTIDE SEQUENCE [LARGE SCALE GENOMIC DNA]</scope>
    <source>
        <strain evidence="2 3">DZQ7</strain>
    </source>
</reference>
<accession>A0A2Z4MQR9</accession>
<feature type="region of interest" description="Disordered" evidence="1">
    <location>
        <begin position="1"/>
        <end position="25"/>
    </location>
</feature>
<dbReference type="AlphaFoldDB" id="A0A2Z4MQR9"/>
<dbReference type="EMBL" id="CP030117">
    <property type="protein sequence ID" value="AWX58907.1"/>
    <property type="molecule type" value="Genomic_DNA"/>
</dbReference>
<evidence type="ECO:0000313" key="2">
    <source>
        <dbReference type="EMBL" id="AWX58907.1"/>
    </source>
</evidence>
<dbReference type="Proteomes" id="UP000036061">
    <property type="component" value="Chromosome"/>
</dbReference>
<protein>
    <submittedName>
        <fullName evidence="2">Uncharacterized protein</fullName>
    </submittedName>
</protein>
<organism evidence="2 3">
    <name type="scientific">Brevibacillus brevis</name>
    <name type="common">Bacillus brevis</name>
    <dbReference type="NCBI Taxonomy" id="1393"/>
    <lineage>
        <taxon>Bacteria</taxon>
        <taxon>Bacillati</taxon>
        <taxon>Bacillota</taxon>
        <taxon>Bacilli</taxon>
        <taxon>Bacillales</taxon>
        <taxon>Paenibacillaceae</taxon>
        <taxon>Brevibacillus</taxon>
    </lineage>
</organism>
<name>A0A2Z4MQR9_BREBE</name>
<sequence>MGNPYFKGKLDGIESVDEGTSSRSPIMIRSPWKRNSGYCRKMNVEAKTPETHVASLPCYEYSGVFAIYLAVVIAAKSWEQT</sequence>
<gene>
    <name evidence="2" type="ORF">AB432_029365</name>
</gene>
<evidence type="ECO:0000313" key="3">
    <source>
        <dbReference type="Proteomes" id="UP000036061"/>
    </source>
</evidence>